<sequence>MNFQEALKILNIEEYGERIFRSNSHGELFHCIDYIYWLMPSTMMRGGLGSGLRSSLNRQRKIGIDLNQCFSISLKF</sequence>
<dbReference type="AlphaFoldDB" id="A0A0F9C4X9"/>
<gene>
    <name evidence="1" type="ORF">LCGC14_2651830</name>
</gene>
<reference evidence="1" key="1">
    <citation type="journal article" date="2015" name="Nature">
        <title>Complex archaea that bridge the gap between prokaryotes and eukaryotes.</title>
        <authorList>
            <person name="Spang A."/>
            <person name="Saw J.H."/>
            <person name="Jorgensen S.L."/>
            <person name="Zaremba-Niedzwiedzka K."/>
            <person name="Martijn J."/>
            <person name="Lind A.E."/>
            <person name="van Eijk R."/>
            <person name="Schleper C."/>
            <person name="Guy L."/>
            <person name="Ettema T.J."/>
        </authorList>
    </citation>
    <scope>NUCLEOTIDE SEQUENCE</scope>
</reference>
<proteinExistence type="predicted"/>
<comment type="caution">
    <text evidence="1">The sequence shown here is derived from an EMBL/GenBank/DDBJ whole genome shotgun (WGS) entry which is preliminary data.</text>
</comment>
<name>A0A0F9C4X9_9ZZZZ</name>
<evidence type="ECO:0000313" key="1">
    <source>
        <dbReference type="EMBL" id="KKK97529.1"/>
    </source>
</evidence>
<protein>
    <submittedName>
        <fullName evidence="1">Uncharacterized protein</fullName>
    </submittedName>
</protein>
<organism evidence="1">
    <name type="scientific">marine sediment metagenome</name>
    <dbReference type="NCBI Taxonomy" id="412755"/>
    <lineage>
        <taxon>unclassified sequences</taxon>
        <taxon>metagenomes</taxon>
        <taxon>ecological metagenomes</taxon>
    </lineage>
</organism>
<accession>A0A0F9C4X9</accession>
<dbReference type="EMBL" id="LAZR01046009">
    <property type="protein sequence ID" value="KKK97529.1"/>
    <property type="molecule type" value="Genomic_DNA"/>
</dbReference>